<dbReference type="Proteomes" id="UP000443582">
    <property type="component" value="Unassembled WGS sequence"/>
</dbReference>
<keyword evidence="5" id="KW-1185">Reference proteome</keyword>
<feature type="signal peptide" evidence="2">
    <location>
        <begin position="1"/>
        <end position="22"/>
    </location>
</feature>
<evidence type="ECO:0000313" key="5">
    <source>
        <dbReference type="Proteomes" id="UP000443582"/>
    </source>
</evidence>
<protein>
    <recommendedName>
        <fullName evidence="3">M23ase beta-sheet core domain-containing protein</fullName>
    </recommendedName>
</protein>
<dbReference type="EMBL" id="QDKL01000001">
    <property type="protein sequence ID" value="RZF22538.1"/>
    <property type="molecule type" value="Genomic_DNA"/>
</dbReference>
<gene>
    <name evidence="4" type="ORF">DAY19_01850</name>
</gene>
<keyword evidence="1" id="KW-0175">Coiled coil</keyword>
<name>A0ABY0IHX0_9BACT</name>
<accession>A0ABY0IHX0</accession>
<dbReference type="Gene3D" id="2.70.70.10">
    <property type="entry name" value="Glucose Permease (Domain IIA)"/>
    <property type="match status" value="1"/>
</dbReference>
<sequence>MAKSLVLLSFLIASSIALNSNAATNYNAVKKEVNSSREKINSYKKKIRSIEEKLQIKNEDYLQAMKSRQDLDYKIFEIEKNLNQSLYELEDDKTKVKKAIRHVALSYLENSTHEDLLKNQLLLKSLKKEKKEIQSKIEYCTKLKKKVFDLRTRLTETAKVERELYSVLRNLENEKNSTVKVFLTEKENHEKLKNEYGELKKSYLAKQRAKKERARRKAAKAKNASKSSAATLAANFAIPLKKYISAENGSKGITYTVKSGEGVYATKEGTIEYVGSLANVGNVIMVAHGGDVRSIYLGDFAASVKKGQKVKLGSTLAKTRFSIKKGNLSKVYFEVRKKNTAQNTAQLINDKIKL</sequence>
<dbReference type="SUPFAM" id="SSF51261">
    <property type="entry name" value="Duplicated hybrid motif"/>
    <property type="match status" value="1"/>
</dbReference>
<evidence type="ECO:0000313" key="4">
    <source>
        <dbReference type="EMBL" id="RZF22538.1"/>
    </source>
</evidence>
<proteinExistence type="predicted"/>
<keyword evidence="2" id="KW-0732">Signal</keyword>
<organism evidence="4 5">
    <name type="scientific">Halobacteriovorax vibrionivorans</name>
    <dbReference type="NCBI Taxonomy" id="2152716"/>
    <lineage>
        <taxon>Bacteria</taxon>
        <taxon>Pseudomonadati</taxon>
        <taxon>Bdellovibrionota</taxon>
        <taxon>Bacteriovoracia</taxon>
        <taxon>Bacteriovoracales</taxon>
        <taxon>Halobacteriovoraceae</taxon>
        <taxon>Halobacteriovorax</taxon>
    </lineage>
</organism>
<dbReference type="InterPro" id="IPR016047">
    <property type="entry name" value="M23ase_b-sheet_dom"/>
</dbReference>
<dbReference type="RefSeq" id="WP_114705483.1">
    <property type="nucleotide sequence ID" value="NZ_QDKL01000001.1"/>
</dbReference>
<evidence type="ECO:0000259" key="3">
    <source>
        <dbReference type="Pfam" id="PF01551"/>
    </source>
</evidence>
<evidence type="ECO:0000256" key="2">
    <source>
        <dbReference type="SAM" id="SignalP"/>
    </source>
</evidence>
<feature type="chain" id="PRO_5047467952" description="M23ase beta-sheet core domain-containing protein" evidence="2">
    <location>
        <begin position="23"/>
        <end position="354"/>
    </location>
</feature>
<reference evidence="5" key="1">
    <citation type="journal article" date="2019" name="Int. J. Syst. Evol. Microbiol.">
        <title>Halobacteriovorax valvorus sp. nov., a novel prokaryotic predator isolated from coastal seawater of China.</title>
        <authorList>
            <person name="Chen M.-X."/>
        </authorList>
    </citation>
    <scope>NUCLEOTIDE SEQUENCE [LARGE SCALE GENOMIC DNA]</scope>
    <source>
        <strain evidence="5">BL9</strain>
    </source>
</reference>
<evidence type="ECO:0000256" key="1">
    <source>
        <dbReference type="SAM" id="Coils"/>
    </source>
</evidence>
<feature type="domain" description="M23ase beta-sheet core" evidence="3">
    <location>
        <begin position="250"/>
        <end position="343"/>
    </location>
</feature>
<comment type="caution">
    <text evidence="4">The sequence shown here is derived from an EMBL/GenBank/DDBJ whole genome shotgun (WGS) entry which is preliminary data.</text>
</comment>
<dbReference type="PANTHER" id="PTHR21666">
    <property type="entry name" value="PEPTIDASE-RELATED"/>
    <property type="match status" value="1"/>
</dbReference>
<dbReference type="Pfam" id="PF01551">
    <property type="entry name" value="Peptidase_M23"/>
    <property type="match status" value="1"/>
</dbReference>
<dbReference type="InterPro" id="IPR050570">
    <property type="entry name" value="Cell_wall_metabolism_enzyme"/>
</dbReference>
<feature type="coiled-coil region" evidence="1">
    <location>
        <begin position="26"/>
        <end position="60"/>
    </location>
</feature>
<dbReference type="InterPro" id="IPR011055">
    <property type="entry name" value="Dup_hybrid_motif"/>
</dbReference>
<dbReference type="CDD" id="cd12797">
    <property type="entry name" value="M23_peptidase"/>
    <property type="match status" value="1"/>
</dbReference>
<dbReference type="PANTHER" id="PTHR21666:SF270">
    <property type="entry name" value="MUREIN HYDROLASE ACTIVATOR ENVC"/>
    <property type="match status" value="1"/>
</dbReference>